<feature type="region of interest" description="Disordered" evidence="1">
    <location>
        <begin position="46"/>
        <end position="69"/>
    </location>
</feature>
<evidence type="ECO:0000313" key="2">
    <source>
        <dbReference type="EMBL" id="OAG18855.1"/>
    </source>
</evidence>
<organism evidence="2 3">
    <name type="scientific">Alternaria alternata</name>
    <name type="common">Alternaria rot fungus</name>
    <name type="synonym">Torula alternata</name>
    <dbReference type="NCBI Taxonomy" id="5599"/>
    <lineage>
        <taxon>Eukaryota</taxon>
        <taxon>Fungi</taxon>
        <taxon>Dikarya</taxon>
        <taxon>Ascomycota</taxon>
        <taxon>Pezizomycotina</taxon>
        <taxon>Dothideomycetes</taxon>
        <taxon>Pleosporomycetidae</taxon>
        <taxon>Pleosporales</taxon>
        <taxon>Pleosporineae</taxon>
        <taxon>Pleosporaceae</taxon>
        <taxon>Alternaria</taxon>
        <taxon>Alternaria sect. Alternaria</taxon>
        <taxon>Alternaria alternata complex</taxon>
    </lineage>
</organism>
<reference evidence="2 3" key="1">
    <citation type="submission" date="2016-05" db="EMBL/GenBank/DDBJ databases">
        <title>Comparative analysis of secretome profiles of manganese(II)-oxidizing ascomycete fungi.</title>
        <authorList>
            <consortium name="DOE Joint Genome Institute"/>
            <person name="Zeiner C.A."/>
            <person name="Purvine S.O."/>
            <person name="Zink E.M."/>
            <person name="Wu S."/>
            <person name="Pasa-Tolic L."/>
            <person name="Chaput D.L."/>
            <person name="Haridas S."/>
            <person name="Grigoriev I.V."/>
            <person name="Santelli C.M."/>
            <person name="Hansel C.M."/>
        </authorList>
    </citation>
    <scope>NUCLEOTIDE SEQUENCE [LARGE SCALE GENOMIC DNA]</scope>
    <source>
        <strain evidence="2 3">SRC1lrK2f</strain>
    </source>
</reference>
<dbReference type="InterPro" id="IPR036770">
    <property type="entry name" value="Ankyrin_rpt-contain_sf"/>
</dbReference>
<proteinExistence type="predicted"/>
<name>A0A177DGI2_ALTAL</name>
<dbReference type="SUPFAM" id="SSF48403">
    <property type="entry name" value="Ankyrin repeat"/>
    <property type="match status" value="1"/>
</dbReference>
<sequence length="69" mass="7119">RILRSLLDAGAEVNAQGGEYGAALQAASARGREQVVKTLDVGAHQHQEVNTGPGSEQHRSGLKQALSGA</sequence>
<feature type="non-terminal residue" evidence="2">
    <location>
        <position position="1"/>
    </location>
</feature>
<dbReference type="EMBL" id="KV441482">
    <property type="protein sequence ID" value="OAG18855.1"/>
    <property type="molecule type" value="Genomic_DNA"/>
</dbReference>
<keyword evidence="3" id="KW-1185">Reference proteome</keyword>
<gene>
    <name evidence="2" type="ORF">CC77DRAFT_938961</name>
</gene>
<accession>A0A177DGI2</accession>
<dbReference type="Proteomes" id="UP000077248">
    <property type="component" value="Unassembled WGS sequence"/>
</dbReference>
<evidence type="ECO:0000256" key="1">
    <source>
        <dbReference type="SAM" id="MobiDB-lite"/>
    </source>
</evidence>
<dbReference type="VEuPathDB" id="FungiDB:CC77DRAFT_938961"/>
<protein>
    <submittedName>
        <fullName evidence="2">Uncharacterized protein</fullName>
    </submittedName>
</protein>
<dbReference type="RefSeq" id="XP_018384276.1">
    <property type="nucleotide sequence ID" value="XM_018534651.1"/>
</dbReference>
<evidence type="ECO:0000313" key="3">
    <source>
        <dbReference type="Proteomes" id="UP000077248"/>
    </source>
</evidence>
<dbReference type="GeneID" id="29120245"/>
<dbReference type="KEGG" id="aalt:CC77DRAFT_938961"/>
<dbReference type="Gene3D" id="1.25.40.20">
    <property type="entry name" value="Ankyrin repeat-containing domain"/>
    <property type="match status" value="1"/>
</dbReference>
<dbReference type="AlphaFoldDB" id="A0A177DGI2"/>